<comment type="caution">
    <text evidence="1">The sequence shown here is derived from an EMBL/GenBank/DDBJ whole genome shotgun (WGS) entry which is preliminary data.</text>
</comment>
<dbReference type="AlphaFoldDB" id="A0A066RLT3"/>
<keyword evidence="2" id="KW-1185">Reference proteome</keyword>
<organism evidence="1 2">
    <name type="scientific">Photobacterium galatheae</name>
    <dbReference type="NCBI Taxonomy" id="1654360"/>
    <lineage>
        <taxon>Bacteria</taxon>
        <taxon>Pseudomonadati</taxon>
        <taxon>Pseudomonadota</taxon>
        <taxon>Gammaproteobacteria</taxon>
        <taxon>Vibrionales</taxon>
        <taxon>Vibrionaceae</taxon>
        <taxon>Photobacterium</taxon>
    </lineage>
</organism>
<evidence type="ECO:0000313" key="1">
    <source>
        <dbReference type="EMBL" id="KDM91299.1"/>
    </source>
</evidence>
<gene>
    <name evidence="1" type="ORF">EA58_12065</name>
</gene>
<name>A0A066RLT3_9GAMM</name>
<dbReference type="STRING" id="1654360.EA58_12065"/>
<proteinExistence type="predicted"/>
<accession>A0A066RLT3</accession>
<dbReference type="Proteomes" id="UP000027192">
    <property type="component" value="Unassembled WGS sequence"/>
</dbReference>
<dbReference type="EMBL" id="JMIB01000023">
    <property type="protein sequence ID" value="KDM91299.1"/>
    <property type="molecule type" value="Genomic_DNA"/>
</dbReference>
<sequence>MSLQTELVSDPVEISKEHFIIDRANDEVRILKRLLDISLMLFMDQAGGDCTCRCSKLLQTVLAYELRRECWLEA</sequence>
<evidence type="ECO:0000313" key="2">
    <source>
        <dbReference type="Proteomes" id="UP000027192"/>
    </source>
</evidence>
<protein>
    <submittedName>
        <fullName evidence="1">Uncharacterized protein</fullName>
    </submittedName>
</protein>
<reference evidence="1 2" key="1">
    <citation type="submission" date="2014-04" db="EMBL/GenBank/DDBJ databases">
        <title>Draft genome sequence of Photobacterium halotolerans S2753: a solonamide, ngercheumicin and holomycin producer.</title>
        <authorList>
            <person name="Machado H.R."/>
            <person name="Gram L."/>
        </authorList>
    </citation>
    <scope>NUCLEOTIDE SEQUENCE [LARGE SCALE GENOMIC DNA]</scope>
    <source>
        <strain evidence="1 2">S2753</strain>
    </source>
</reference>